<accession>A0A553NT15</accession>
<feature type="signal peptide" evidence="5">
    <location>
        <begin position="1"/>
        <end position="31"/>
    </location>
</feature>
<protein>
    <recommendedName>
        <fullName evidence="8">CUB domain-containing protein</fullName>
    </recommendedName>
</protein>
<keyword evidence="3" id="KW-0964">Secreted</keyword>
<dbReference type="InterPro" id="IPR029034">
    <property type="entry name" value="Cystine-knot_cytokine"/>
</dbReference>
<dbReference type="Gene3D" id="2.10.90.10">
    <property type="entry name" value="Cystine-knot cytokines"/>
    <property type="match status" value="1"/>
</dbReference>
<proteinExistence type="inferred from homology"/>
<comment type="caution">
    <text evidence="6">The sequence shown here is derived from an EMBL/GenBank/DDBJ whole genome shotgun (WGS) entry which is preliminary data.</text>
</comment>
<evidence type="ECO:0000256" key="5">
    <source>
        <dbReference type="SAM" id="SignalP"/>
    </source>
</evidence>
<evidence type="ECO:0000313" key="7">
    <source>
        <dbReference type="Proteomes" id="UP000318571"/>
    </source>
</evidence>
<dbReference type="Proteomes" id="UP000318571">
    <property type="component" value="Chromosome 1"/>
</dbReference>
<evidence type="ECO:0000256" key="2">
    <source>
        <dbReference type="ARBA" id="ARBA00007236"/>
    </source>
</evidence>
<gene>
    <name evidence="6" type="ORF">TCAL_16533</name>
</gene>
<dbReference type="Pfam" id="PF06083">
    <property type="entry name" value="IL17"/>
    <property type="match status" value="1"/>
</dbReference>
<evidence type="ECO:0000256" key="1">
    <source>
        <dbReference type="ARBA" id="ARBA00004613"/>
    </source>
</evidence>
<evidence type="ECO:0000313" key="6">
    <source>
        <dbReference type="EMBL" id="TRY68559.1"/>
    </source>
</evidence>
<comment type="similarity">
    <text evidence="2">Belongs to the IL-17 family.</text>
</comment>
<name>A0A553NT15_TIGCA</name>
<evidence type="ECO:0000256" key="4">
    <source>
        <dbReference type="ARBA" id="ARBA00022729"/>
    </source>
</evidence>
<keyword evidence="7" id="KW-1185">Reference proteome</keyword>
<reference evidence="6 7" key="1">
    <citation type="journal article" date="2018" name="Nat. Ecol. Evol.">
        <title>Genomic signatures of mitonuclear coevolution across populations of Tigriopus californicus.</title>
        <authorList>
            <person name="Barreto F.S."/>
            <person name="Watson E.T."/>
            <person name="Lima T.G."/>
            <person name="Willett C.S."/>
            <person name="Edmands S."/>
            <person name="Li W."/>
            <person name="Burton R.S."/>
        </authorList>
    </citation>
    <scope>NUCLEOTIDE SEQUENCE [LARGE SCALE GENOMIC DNA]</scope>
    <source>
        <strain evidence="6 7">San Diego</strain>
    </source>
</reference>
<feature type="chain" id="PRO_5021818084" description="CUB domain-containing protein" evidence="5">
    <location>
        <begin position="32"/>
        <end position="160"/>
    </location>
</feature>
<dbReference type="SUPFAM" id="SSF57501">
    <property type="entry name" value="Cystine-knot cytokines"/>
    <property type="match status" value="1"/>
</dbReference>
<dbReference type="AlphaFoldDB" id="A0A553NT15"/>
<comment type="subcellular location">
    <subcellularLocation>
        <location evidence="1">Secreted</location>
    </subcellularLocation>
</comment>
<dbReference type="GO" id="GO:0005125">
    <property type="term" value="F:cytokine activity"/>
    <property type="evidence" value="ECO:0007669"/>
    <property type="project" value="InterPro"/>
</dbReference>
<keyword evidence="4 5" id="KW-0732">Signal</keyword>
<dbReference type="GO" id="GO:0005576">
    <property type="term" value="C:extracellular region"/>
    <property type="evidence" value="ECO:0007669"/>
    <property type="project" value="UniProtKB-SubCell"/>
</dbReference>
<evidence type="ECO:0008006" key="8">
    <source>
        <dbReference type="Google" id="ProtNLM"/>
    </source>
</evidence>
<organism evidence="6 7">
    <name type="scientific">Tigriopus californicus</name>
    <name type="common">Marine copepod</name>
    <dbReference type="NCBI Taxonomy" id="6832"/>
    <lineage>
        <taxon>Eukaryota</taxon>
        <taxon>Metazoa</taxon>
        <taxon>Ecdysozoa</taxon>
        <taxon>Arthropoda</taxon>
        <taxon>Crustacea</taxon>
        <taxon>Multicrustacea</taxon>
        <taxon>Hexanauplia</taxon>
        <taxon>Copepoda</taxon>
        <taxon>Harpacticoida</taxon>
        <taxon>Harpacticidae</taxon>
        <taxon>Tigriopus</taxon>
    </lineage>
</organism>
<sequence>MLRSTHLSLVVLVQGSLVLLLLFQCRDQVQAQGVGEDGGEYYSTQLPRSFGSAHKFEPLPGIPVGGHCRWEVKLDTVYDRIPSTITEILCRNPSDTCGGNTNYECQAIKAKMVVAYVDPSDDTLLTYQNKTVSIACACVTKGPIFLSTFARPPAEKKRDC</sequence>
<evidence type="ECO:0000256" key="3">
    <source>
        <dbReference type="ARBA" id="ARBA00022525"/>
    </source>
</evidence>
<dbReference type="InterPro" id="IPR010345">
    <property type="entry name" value="IL-17_fam"/>
</dbReference>
<dbReference type="EMBL" id="VCGU01000010">
    <property type="protein sequence ID" value="TRY68559.1"/>
    <property type="molecule type" value="Genomic_DNA"/>
</dbReference>